<dbReference type="RefSeq" id="WP_285670252.1">
    <property type="nucleotide sequence ID" value="NZ_BSYI01000004.1"/>
</dbReference>
<dbReference type="SUPFAM" id="SSF55166">
    <property type="entry name" value="Hedgehog/DD-peptidase"/>
    <property type="match status" value="1"/>
</dbReference>
<dbReference type="Pfam" id="PF13539">
    <property type="entry name" value="Peptidase_M15_4"/>
    <property type="match status" value="1"/>
</dbReference>
<dbReference type="InterPro" id="IPR039561">
    <property type="entry name" value="Peptidase_M15C"/>
</dbReference>
<keyword evidence="3" id="KW-1185">Reference proteome</keyword>
<reference evidence="2 3" key="1">
    <citation type="submission" date="2023-04" db="EMBL/GenBank/DDBJ databases">
        <title>Marinoamorphus aggregata gen. nov., sp. Nov., isolate from tissue of brittle star Ophioplocus japonicus.</title>
        <authorList>
            <person name="Kawano K."/>
            <person name="Sawayama S."/>
            <person name="Nakagawa S."/>
        </authorList>
    </citation>
    <scope>NUCLEOTIDE SEQUENCE [LARGE SCALE GENOMIC DNA]</scope>
    <source>
        <strain evidence="2 3">NKW23</strain>
    </source>
</reference>
<sequence length="280" mass="31443">MKVNIGLVILALAVLAAPVVWHLAEAEFGGDDRVAELEGQITALRQQVNDSTFRLDAMEDTVRNLEARSAAEVLSRAYPTDQAGPISEEEPQDEEGGYKENFAQVVLVADRRSFNRQLTHATPNFLKEFLGLPREELSDNCEEMTNETLKEMLELADVGPIKVRMLRPAIVSLQQIFKNVQVYEPELYARIKSSGSLCVRRIRGSEDRASAHAYGLAVDLNIDGQLDTLGDGKTQLGLVLLSEIFNREGWIWGAGFGREDSMHFEVSRELLERWRRRGDI</sequence>
<evidence type="ECO:0000313" key="2">
    <source>
        <dbReference type="EMBL" id="GMG81590.1"/>
    </source>
</evidence>
<comment type="caution">
    <text evidence="2">The sequence shown here is derived from an EMBL/GenBank/DDBJ whole genome shotgun (WGS) entry which is preliminary data.</text>
</comment>
<organism evidence="2 3">
    <name type="scientific">Paralimibaculum aggregatum</name>
    <dbReference type="NCBI Taxonomy" id="3036245"/>
    <lineage>
        <taxon>Bacteria</taxon>
        <taxon>Pseudomonadati</taxon>
        <taxon>Pseudomonadota</taxon>
        <taxon>Alphaproteobacteria</taxon>
        <taxon>Rhodobacterales</taxon>
        <taxon>Paracoccaceae</taxon>
        <taxon>Paralimibaculum</taxon>
    </lineage>
</organism>
<dbReference type="InterPro" id="IPR009045">
    <property type="entry name" value="Zn_M74/Hedgehog-like"/>
</dbReference>
<proteinExistence type="predicted"/>
<evidence type="ECO:0000259" key="1">
    <source>
        <dbReference type="Pfam" id="PF13539"/>
    </source>
</evidence>
<evidence type="ECO:0000313" key="3">
    <source>
        <dbReference type="Proteomes" id="UP001239909"/>
    </source>
</evidence>
<accession>A0ABQ6LH81</accession>
<dbReference type="EMBL" id="BSYI01000004">
    <property type="protein sequence ID" value="GMG81590.1"/>
    <property type="molecule type" value="Genomic_DNA"/>
</dbReference>
<dbReference type="Gene3D" id="3.30.1380.10">
    <property type="match status" value="1"/>
</dbReference>
<protein>
    <submittedName>
        <fullName evidence="2">M15 family metallopeptidase</fullName>
    </submittedName>
</protein>
<feature type="domain" description="Peptidase M15C" evidence="1">
    <location>
        <begin position="205"/>
        <end position="266"/>
    </location>
</feature>
<name>A0ABQ6LH81_9RHOB</name>
<gene>
    <name evidence="2" type="ORF">LNKW23_08030</name>
</gene>
<dbReference type="Proteomes" id="UP001239909">
    <property type="component" value="Unassembled WGS sequence"/>
</dbReference>